<dbReference type="InterPro" id="IPR003373">
    <property type="entry name" value="Fe2_transport_prot-B"/>
</dbReference>
<comment type="function">
    <text evidence="15">Probable transporter of a GTP-driven Fe(2+) uptake system.</text>
</comment>
<keyword evidence="11 15" id="KW-0472">Membrane</keyword>
<dbReference type="CDD" id="cd01879">
    <property type="entry name" value="FeoB"/>
    <property type="match status" value="1"/>
</dbReference>
<feature type="domain" description="FeoB-type G" evidence="16">
    <location>
        <begin position="4"/>
        <end position="166"/>
    </location>
</feature>
<dbReference type="InterPro" id="IPR006073">
    <property type="entry name" value="GTP-bd"/>
</dbReference>
<feature type="transmembrane region" description="Helical" evidence="15">
    <location>
        <begin position="339"/>
        <end position="360"/>
    </location>
</feature>
<protein>
    <recommendedName>
        <fullName evidence="12 15">Ferrous iron transport protein B</fullName>
    </recommendedName>
</protein>
<proteinExistence type="inferred from homology"/>
<feature type="transmembrane region" description="Helical" evidence="15">
    <location>
        <begin position="583"/>
        <end position="604"/>
    </location>
</feature>
<keyword evidence="5 15" id="KW-0812">Transmembrane</keyword>
<feature type="transmembrane region" description="Helical" evidence="15">
    <location>
        <begin position="280"/>
        <end position="297"/>
    </location>
</feature>
<evidence type="ECO:0000256" key="2">
    <source>
        <dbReference type="ARBA" id="ARBA00022448"/>
    </source>
</evidence>
<evidence type="ECO:0000256" key="8">
    <source>
        <dbReference type="ARBA" id="ARBA00023004"/>
    </source>
</evidence>
<comment type="caution">
    <text evidence="17">The sequence shown here is derived from an EMBL/GenBank/DDBJ whole genome shotgun (WGS) entry which is preliminary data.</text>
</comment>
<evidence type="ECO:0000256" key="15">
    <source>
        <dbReference type="RuleBase" id="RU362098"/>
    </source>
</evidence>
<dbReference type="PANTHER" id="PTHR43185:SF1">
    <property type="entry name" value="FE(2+) TRANSPORTER FEOB"/>
    <property type="match status" value="1"/>
</dbReference>
<dbReference type="InterPro" id="IPR005225">
    <property type="entry name" value="Small_GTP-bd"/>
</dbReference>
<feature type="binding site" evidence="14">
    <location>
        <position position="22"/>
    </location>
    <ligand>
        <name>Mg(2+)</name>
        <dbReference type="ChEBI" id="CHEBI:18420"/>
        <label>1</label>
    </ligand>
</feature>
<evidence type="ECO:0000256" key="10">
    <source>
        <dbReference type="ARBA" id="ARBA00023134"/>
    </source>
</evidence>
<dbReference type="Pfam" id="PF07670">
    <property type="entry name" value="Gate"/>
    <property type="match status" value="2"/>
</dbReference>
<reference evidence="17" key="1">
    <citation type="journal article" date="2020" name="mSystems">
        <title>Genome- and Community-Level Interaction Insights into Carbon Utilization and Element Cycling Functions of Hydrothermarchaeota in Hydrothermal Sediment.</title>
        <authorList>
            <person name="Zhou Z."/>
            <person name="Liu Y."/>
            <person name="Xu W."/>
            <person name="Pan J."/>
            <person name="Luo Z.H."/>
            <person name="Li M."/>
        </authorList>
    </citation>
    <scope>NUCLEOTIDE SEQUENCE [LARGE SCALE GENOMIC DNA]</scope>
    <source>
        <strain evidence="17">SpSt-69</strain>
    </source>
</reference>
<dbReference type="NCBIfam" id="TIGR00437">
    <property type="entry name" value="feoB"/>
    <property type="match status" value="1"/>
</dbReference>
<dbReference type="NCBIfam" id="TIGR00231">
    <property type="entry name" value="small_GTP"/>
    <property type="match status" value="1"/>
</dbReference>
<keyword evidence="2 15" id="KW-0813">Transport</keyword>
<keyword evidence="7 15" id="KW-1133">Transmembrane helix</keyword>
<keyword evidence="10 13" id="KW-0342">GTP-binding</keyword>
<evidence type="ECO:0000313" key="17">
    <source>
        <dbReference type="EMBL" id="HGL17512.1"/>
    </source>
</evidence>
<dbReference type="PROSITE" id="PS51711">
    <property type="entry name" value="G_FEOB"/>
    <property type="match status" value="1"/>
</dbReference>
<evidence type="ECO:0000256" key="5">
    <source>
        <dbReference type="ARBA" id="ARBA00022692"/>
    </source>
</evidence>
<feature type="binding site" evidence="14">
    <location>
        <position position="26"/>
    </location>
    <ligand>
        <name>Mg(2+)</name>
        <dbReference type="ChEBI" id="CHEBI:18420"/>
        <label>2</label>
    </ligand>
</feature>
<feature type="transmembrane region" description="Helical" evidence="15">
    <location>
        <begin position="500"/>
        <end position="522"/>
    </location>
</feature>
<keyword evidence="14" id="KW-0460">Magnesium</keyword>
<keyword evidence="4 15" id="KW-0410">Iron transport</keyword>
<feature type="binding site" evidence="13">
    <location>
        <begin position="57"/>
        <end position="60"/>
    </location>
    <ligand>
        <name>GTP</name>
        <dbReference type="ChEBI" id="CHEBI:37565"/>
        <label>1</label>
    </ligand>
</feature>
<name>A0A7V3ZXJ5_UNCW3</name>
<feature type="transmembrane region" description="Helical" evidence="15">
    <location>
        <begin position="534"/>
        <end position="554"/>
    </location>
</feature>
<feature type="binding site" evidence="13">
    <location>
        <begin position="11"/>
        <end position="18"/>
    </location>
    <ligand>
        <name>GTP</name>
        <dbReference type="ChEBI" id="CHEBI:37565"/>
        <label>1</label>
    </ligand>
</feature>
<sequence>MRNTIRIALVGQPNCGKSTFFNQLVGYKAQTSNFPGTTVEFLTAEVTYEGTKLIITDLPGIYSLLGEEPAERVTLKYLLENPVDLIINILDSSVISRSLELTIELSTLGIPMILVLNMMDEAEKKGIKVDTKKLEEILGIPVIQTVATQGKGVDQVIKRVFNPQKPLKLLKIDLGYEAEEAIKTAVAQIKKLYPSLNEEACKILAIADIDGQLGILAKEEAERIKNSLSSLMKIDSPWLLIHQEKHKLAMEIFESCAKITHVKKQKFLDYKLDSILMNSYAGPLIAFLTLLGIFFLVQKLGGLLSEIFALPFDRLSEIIELTTWNEFLKAIVKSVVDGINSGIGIVFPYFIPFVFLLSLLEDLGYLSRLAFVLDHFLHRIGLHGKSVVPFILGYGCNVPAVFSTRIIESERERVTTAFLIPFIPCSARLAIIFALANLFIGFRFTFALFVLNIFVIAILAKIASLLYKSEATDFILEIPPYRIPTMKGILSKVWYKLKDFIFFAWPVIVIGSLVLSLMQFFGLDDIINRAFSPLVQGVLGINQKLGIVLIFGILRKELALIMASEALKTPIEMLNTVMTKKEMVVFVTFVTFYTPCLSTILALWKEIGLTKTLIQIAMSLILASLLGILMGMFF</sequence>
<gene>
    <name evidence="17" type="primary">feoB</name>
    <name evidence="17" type="ORF">ENU66_04200</name>
</gene>
<dbReference type="GO" id="GO:0005525">
    <property type="term" value="F:GTP binding"/>
    <property type="evidence" value="ECO:0007669"/>
    <property type="project" value="UniProtKB-KW"/>
</dbReference>
<dbReference type="Gene3D" id="3.40.50.300">
    <property type="entry name" value="P-loop containing nucleotide triphosphate hydrolases"/>
    <property type="match status" value="1"/>
</dbReference>
<keyword evidence="6 13" id="KW-0547">Nucleotide-binding</keyword>
<dbReference type="SUPFAM" id="SSF52540">
    <property type="entry name" value="P-loop containing nucleoside triphosphate hydrolases"/>
    <property type="match status" value="1"/>
</dbReference>
<feature type="transmembrane region" description="Helical" evidence="15">
    <location>
        <begin position="616"/>
        <end position="633"/>
    </location>
</feature>
<dbReference type="AlphaFoldDB" id="A0A7V3ZXJ5"/>
<comment type="similarity">
    <text evidence="15">Belongs to the TRAFAC class TrmE-Era-EngA-EngB-Septin-like GTPase superfamily. FeoB GTPase (TC 9.A.8) family.</text>
</comment>
<dbReference type="InterPro" id="IPR030389">
    <property type="entry name" value="G_FEOB_dom"/>
</dbReference>
<dbReference type="InterPro" id="IPR011642">
    <property type="entry name" value="Gate_dom"/>
</dbReference>
<keyword evidence="9" id="KW-0406">Ion transport</keyword>
<dbReference type="InterPro" id="IPR011640">
    <property type="entry name" value="Fe2_transport_prot_B_C"/>
</dbReference>
<dbReference type="InterPro" id="IPR050860">
    <property type="entry name" value="FeoB_GTPase"/>
</dbReference>
<feature type="binding site" evidence="13">
    <location>
        <begin position="117"/>
        <end position="120"/>
    </location>
    <ligand>
        <name>GTP</name>
        <dbReference type="ChEBI" id="CHEBI:37565"/>
        <label>1</label>
    </ligand>
</feature>
<dbReference type="GO" id="GO:0005886">
    <property type="term" value="C:plasma membrane"/>
    <property type="evidence" value="ECO:0007669"/>
    <property type="project" value="UniProtKB-SubCell"/>
</dbReference>
<organism evidence="17">
    <name type="scientific">candidate division WOR-3 bacterium</name>
    <dbReference type="NCBI Taxonomy" id="2052148"/>
    <lineage>
        <taxon>Bacteria</taxon>
        <taxon>Bacteria division WOR-3</taxon>
    </lineage>
</organism>
<evidence type="ECO:0000256" key="13">
    <source>
        <dbReference type="PIRSR" id="PIRSR603373-1"/>
    </source>
</evidence>
<keyword evidence="14" id="KW-0479">Metal-binding</keyword>
<dbReference type="EMBL" id="DTDJ01000028">
    <property type="protein sequence ID" value="HGL17512.1"/>
    <property type="molecule type" value="Genomic_DNA"/>
</dbReference>
<dbReference type="GO" id="GO:0015093">
    <property type="term" value="F:ferrous iron transmembrane transporter activity"/>
    <property type="evidence" value="ECO:0007669"/>
    <property type="project" value="UniProtKB-UniRule"/>
</dbReference>
<evidence type="ECO:0000256" key="12">
    <source>
        <dbReference type="NCBIfam" id="TIGR00437"/>
    </source>
</evidence>
<evidence type="ECO:0000256" key="11">
    <source>
        <dbReference type="ARBA" id="ARBA00023136"/>
    </source>
</evidence>
<evidence type="ECO:0000256" key="14">
    <source>
        <dbReference type="PIRSR" id="PIRSR603373-2"/>
    </source>
</evidence>
<evidence type="ECO:0000256" key="7">
    <source>
        <dbReference type="ARBA" id="ARBA00022989"/>
    </source>
</evidence>
<dbReference type="GO" id="GO:0046872">
    <property type="term" value="F:metal ion binding"/>
    <property type="evidence" value="ECO:0007669"/>
    <property type="project" value="UniProtKB-KW"/>
</dbReference>
<feature type="transmembrane region" description="Helical" evidence="15">
    <location>
        <begin position="380"/>
        <end position="402"/>
    </location>
</feature>
<feature type="binding site" evidence="13">
    <location>
        <begin position="146"/>
        <end position="148"/>
    </location>
    <ligand>
        <name>GTP</name>
        <dbReference type="ChEBI" id="CHEBI:37565"/>
        <label>1</label>
    </ligand>
</feature>
<dbReference type="PRINTS" id="PR00326">
    <property type="entry name" value="GTP1OBG"/>
</dbReference>
<evidence type="ECO:0000256" key="9">
    <source>
        <dbReference type="ARBA" id="ARBA00023065"/>
    </source>
</evidence>
<feature type="transmembrane region" description="Helical" evidence="15">
    <location>
        <begin position="446"/>
        <end position="467"/>
    </location>
</feature>
<dbReference type="Pfam" id="PF02421">
    <property type="entry name" value="FeoB_N"/>
    <property type="match status" value="1"/>
</dbReference>
<evidence type="ECO:0000256" key="1">
    <source>
        <dbReference type="ARBA" id="ARBA00004651"/>
    </source>
</evidence>
<evidence type="ECO:0000256" key="4">
    <source>
        <dbReference type="ARBA" id="ARBA00022496"/>
    </source>
</evidence>
<evidence type="ECO:0000259" key="16">
    <source>
        <dbReference type="PROSITE" id="PS51711"/>
    </source>
</evidence>
<feature type="transmembrane region" description="Helical" evidence="15">
    <location>
        <begin position="414"/>
        <end position="440"/>
    </location>
</feature>
<dbReference type="PANTHER" id="PTHR43185">
    <property type="entry name" value="FERROUS IRON TRANSPORT PROTEIN B"/>
    <property type="match status" value="1"/>
</dbReference>
<keyword evidence="8 15" id="KW-0408">Iron</keyword>
<dbReference type="Pfam" id="PF07664">
    <property type="entry name" value="FeoB_C"/>
    <property type="match status" value="1"/>
</dbReference>
<evidence type="ECO:0000256" key="6">
    <source>
        <dbReference type="ARBA" id="ARBA00022741"/>
    </source>
</evidence>
<comment type="subcellular location">
    <subcellularLocation>
        <location evidence="15">Cell inner membrane</location>
        <topology evidence="15">Multi-pass membrane protein</topology>
    </subcellularLocation>
    <subcellularLocation>
        <location evidence="1">Cell membrane</location>
        <topology evidence="1">Multi-pass membrane protein</topology>
    </subcellularLocation>
</comment>
<evidence type="ECO:0000256" key="3">
    <source>
        <dbReference type="ARBA" id="ARBA00022475"/>
    </source>
</evidence>
<feature type="binding site" evidence="13">
    <location>
        <begin position="36"/>
        <end position="40"/>
    </location>
    <ligand>
        <name>GTP</name>
        <dbReference type="ChEBI" id="CHEBI:37565"/>
        <label>1</label>
    </ligand>
</feature>
<keyword evidence="3" id="KW-1003">Cell membrane</keyword>
<dbReference type="InterPro" id="IPR027417">
    <property type="entry name" value="P-loop_NTPase"/>
</dbReference>
<accession>A0A7V3ZXJ5</accession>